<dbReference type="RefSeq" id="WP_218093179.1">
    <property type="nucleotide sequence ID" value="NZ_CAJVAS010000014.1"/>
</dbReference>
<gene>
    <name evidence="2" type="ORF">PAESOLCIP111_03429</name>
</gene>
<evidence type="ECO:0000313" key="2">
    <source>
        <dbReference type="EMBL" id="CAG7632927.1"/>
    </source>
</evidence>
<feature type="region of interest" description="Disordered" evidence="1">
    <location>
        <begin position="32"/>
        <end position="59"/>
    </location>
</feature>
<dbReference type="AlphaFoldDB" id="A0A916K3L5"/>
<proteinExistence type="predicted"/>
<evidence type="ECO:0000313" key="3">
    <source>
        <dbReference type="Proteomes" id="UP000693672"/>
    </source>
</evidence>
<keyword evidence="3" id="KW-1185">Reference proteome</keyword>
<comment type="caution">
    <text evidence="2">The sequence shown here is derived from an EMBL/GenBank/DDBJ whole genome shotgun (WGS) entry which is preliminary data.</text>
</comment>
<protein>
    <submittedName>
        <fullName evidence="2">Uncharacterized protein</fullName>
    </submittedName>
</protein>
<sequence length="59" mass="6186">MVISCEQIIRQLSIDPGQAAQAIRIVRIGETAAKSHGSRRSVPATNAAASATEPQLLMA</sequence>
<reference evidence="2" key="1">
    <citation type="submission" date="2021-06" db="EMBL/GenBank/DDBJ databases">
        <authorList>
            <person name="Criscuolo A."/>
        </authorList>
    </citation>
    <scope>NUCLEOTIDE SEQUENCE</scope>
    <source>
        <strain evidence="2">CIP111600</strain>
    </source>
</reference>
<name>A0A916K3L5_9BACL</name>
<accession>A0A916K3L5</accession>
<evidence type="ECO:0000256" key="1">
    <source>
        <dbReference type="SAM" id="MobiDB-lite"/>
    </source>
</evidence>
<organism evidence="2 3">
    <name type="scientific">Paenibacillus solanacearum</name>
    <dbReference type="NCBI Taxonomy" id="2048548"/>
    <lineage>
        <taxon>Bacteria</taxon>
        <taxon>Bacillati</taxon>
        <taxon>Bacillota</taxon>
        <taxon>Bacilli</taxon>
        <taxon>Bacillales</taxon>
        <taxon>Paenibacillaceae</taxon>
        <taxon>Paenibacillus</taxon>
    </lineage>
</organism>
<dbReference type="Proteomes" id="UP000693672">
    <property type="component" value="Unassembled WGS sequence"/>
</dbReference>
<dbReference type="EMBL" id="CAJVAS010000014">
    <property type="protein sequence ID" value="CAG7632927.1"/>
    <property type="molecule type" value="Genomic_DNA"/>
</dbReference>
<feature type="compositionally biased region" description="Polar residues" evidence="1">
    <location>
        <begin position="43"/>
        <end position="53"/>
    </location>
</feature>